<reference evidence="1 2" key="1">
    <citation type="submission" date="2014-04" db="EMBL/GenBank/DDBJ databases">
        <authorList>
            <consortium name="DOE Joint Genome Institute"/>
            <person name="Kuo A."/>
            <person name="Kohler A."/>
            <person name="Costa M.D."/>
            <person name="Nagy L.G."/>
            <person name="Floudas D."/>
            <person name="Copeland A."/>
            <person name="Barry K.W."/>
            <person name="Cichocki N."/>
            <person name="Veneault-Fourrey C."/>
            <person name="LaButti K."/>
            <person name="Lindquist E.A."/>
            <person name="Lipzen A."/>
            <person name="Lundell T."/>
            <person name="Morin E."/>
            <person name="Murat C."/>
            <person name="Sun H."/>
            <person name="Tunlid A."/>
            <person name="Henrissat B."/>
            <person name="Grigoriev I.V."/>
            <person name="Hibbett D.S."/>
            <person name="Martin F."/>
            <person name="Nordberg H.P."/>
            <person name="Cantor M.N."/>
            <person name="Hua S.X."/>
        </authorList>
    </citation>
    <scope>NUCLEOTIDE SEQUENCE [LARGE SCALE GENOMIC DNA]</scope>
    <source>
        <strain evidence="1 2">Marx 270</strain>
    </source>
</reference>
<keyword evidence="2" id="KW-1185">Reference proteome</keyword>
<dbReference type="Proteomes" id="UP000054217">
    <property type="component" value="Unassembled WGS sequence"/>
</dbReference>
<reference evidence="2" key="2">
    <citation type="submission" date="2015-01" db="EMBL/GenBank/DDBJ databases">
        <title>Evolutionary Origins and Diversification of the Mycorrhizal Mutualists.</title>
        <authorList>
            <consortium name="DOE Joint Genome Institute"/>
            <consortium name="Mycorrhizal Genomics Consortium"/>
            <person name="Kohler A."/>
            <person name="Kuo A."/>
            <person name="Nagy L.G."/>
            <person name="Floudas D."/>
            <person name="Copeland A."/>
            <person name="Barry K.W."/>
            <person name="Cichocki N."/>
            <person name="Veneault-Fourrey C."/>
            <person name="LaButti K."/>
            <person name="Lindquist E.A."/>
            <person name="Lipzen A."/>
            <person name="Lundell T."/>
            <person name="Morin E."/>
            <person name="Murat C."/>
            <person name="Riley R."/>
            <person name="Ohm R."/>
            <person name="Sun H."/>
            <person name="Tunlid A."/>
            <person name="Henrissat B."/>
            <person name="Grigoriev I.V."/>
            <person name="Hibbett D.S."/>
            <person name="Martin F."/>
        </authorList>
    </citation>
    <scope>NUCLEOTIDE SEQUENCE [LARGE SCALE GENOMIC DNA]</scope>
    <source>
        <strain evidence="2">Marx 270</strain>
    </source>
</reference>
<dbReference type="AlphaFoldDB" id="A0A0C3PK06"/>
<organism evidence="1 2">
    <name type="scientific">Pisolithus tinctorius Marx 270</name>
    <dbReference type="NCBI Taxonomy" id="870435"/>
    <lineage>
        <taxon>Eukaryota</taxon>
        <taxon>Fungi</taxon>
        <taxon>Dikarya</taxon>
        <taxon>Basidiomycota</taxon>
        <taxon>Agaricomycotina</taxon>
        <taxon>Agaricomycetes</taxon>
        <taxon>Agaricomycetidae</taxon>
        <taxon>Boletales</taxon>
        <taxon>Sclerodermatineae</taxon>
        <taxon>Pisolithaceae</taxon>
        <taxon>Pisolithus</taxon>
    </lineage>
</organism>
<sequence>MSVRRNGKKRGSVPVTSCRIRRFGPSGYLSLGEKMHHVSRMSMTEWCLDQWSNVVVLLSNGVIGLNGVVVEDISK</sequence>
<name>A0A0C3PK06_PISTI</name>
<dbReference type="EMBL" id="KN831944">
    <property type="protein sequence ID" value="KIO14530.1"/>
    <property type="molecule type" value="Genomic_DNA"/>
</dbReference>
<protein>
    <submittedName>
        <fullName evidence="1">Uncharacterized protein</fullName>
    </submittedName>
</protein>
<dbReference type="InParanoid" id="A0A0C3PK06"/>
<gene>
    <name evidence="1" type="ORF">M404DRAFT_176590</name>
</gene>
<dbReference type="HOGENOM" id="CLU_2672046_0_0_1"/>
<proteinExistence type="predicted"/>
<evidence type="ECO:0000313" key="2">
    <source>
        <dbReference type="Proteomes" id="UP000054217"/>
    </source>
</evidence>
<evidence type="ECO:0000313" key="1">
    <source>
        <dbReference type="EMBL" id="KIO14530.1"/>
    </source>
</evidence>
<accession>A0A0C3PK06</accession>